<dbReference type="EMBL" id="JABELV010000100">
    <property type="protein sequence ID" value="KAG7531048.1"/>
    <property type="molecule type" value="Genomic_DNA"/>
</dbReference>
<dbReference type="InterPro" id="IPR051091">
    <property type="entry name" value="O-Glucosyltr/Glycosyltrsf_90"/>
</dbReference>
<feature type="transmembrane region" description="Helical" evidence="1">
    <location>
        <begin position="17"/>
        <end position="37"/>
    </location>
</feature>
<name>A0A8K0JIY6_9TREE</name>
<keyword evidence="1" id="KW-1133">Transmembrane helix</keyword>
<evidence type="ECO:0000259" key="2">
    <source>
        <dbReference type="SMART" id="SM00672"/>
    </source>
</evidence>
<dbReference type="InterPro" id="IPR006598">
    <property type="entry name" value="CAP10"/>
</dbReference>
<proteinExistence type="predicted"/>
<dbReference type="Proteomes" id="UP000812966">
    <property type="component" value="Unassembled WGS sequence"/>
</dbReference>
<keyword evidence="1" id="KW-0472">Membrane</keyword>
<dbReference type="SMART" id="SM00672">
    <property type="entry name" value="CAP10"/>
    <property type="match status" value="1"/>
</dbReference>
<accession>A0A8K0JIY6</accession>
<dbReference type="PANTHER" id="PTHR12203">
    <property type="entry name" value="KDEL LYS-ASP-GLU-LEU CONTAINING - RELATED"/>
    <property type="match status" value="1"/>
</dbReference>
<reference evidence="3" key="1">
    <citation type="submission" date="2020-04" db="EMBL/GenBank/DDBJ databases">
        <title>Analysis of mating type loci in Filobasidium floriforme.</title>
        <authorList>
            <person name="Nowrousian M."/>
        </authorList>
    </citation>
    <scope>NUCLEOTIDE SEQUENCE</scope>
    <source>
        <strain evidence="3">CBS 6242</strain>
    </source>
</reference>
<keyword evidence="4" id="KW-1185">Reference proteome</keyword>
<dbReference type="PANTHER" id="PTHR12203:SF107">
    <property type="entry name" value="GLYCOSYL TRANSFERASE CAP10 DOMAIN-CONTAINING PROTEIN"/>
    <property type="match status" value="1"/>
</dbReference>
<protein>
    <recommendedName>
        <fullName evidence="2">Glycosyl transferase CAP10 domain-containing protein</fullName>
    </recommendedName>
</protein>
<evidence type="ECO:0000313" key="4">
    <source>
        <dbReference type="Proteomes" id="UP000812966"/>
    </source>
</evidence>
<sequence>MPDIQNPFSAGFTRRHAIVTAAGLFTLIALITFLKGVPSSSSTSFSRYPAGWQDRDPAPLGELDSWADNLHLTQSQCQVFFPRLYQEADRAAEWTLSRGGVTLKDLDAAEEKGSARLLIWRNKLYVRRWRGGINTRAQASLAAIHDMVISSTEPLPDVEFVIQSGDNGDGDEPVFALSRKPEQESVSVLADFGFYSWPEPLGSDASAYTEIRQAALDREWGLAGKAGEDSLRSVNVTGNQPPSWGAKIPKLLWRGVPMVDVRQQLLRASRDQPWSDVGEIDWGKVKETGFLSPAEHCDYRFLAQVEGWGYSGRLKYLQMCRSVIVSHPLRYIQHFHHLFNTNDRSPQQNMVEVPTPLEENLPAVMQALIADDERAERIASNSWSYLRQRYLTPAANNCYFRYAIRAYASVQAFQPERGDRGVAYESWLLTGRTEWEQH</sequence>
<keyword evidence="1" id="KW-0812">Transmembrane</keyword>
<dbReference type="Pfam" id="PF05686">
    <property type="entry name" value="Glyco_transf_90"/>
    <property type="match status" value="1"/>
</dbReference>
<dbReference type="AlphaFoldDB" id="A0A8K0JIY6"/>
<evidence type="ECO:0000256" key="1">
    <source>
        <dbReference type="SAM" id="Phobius"/>
    </source>
</evidence>
<evidence type="ECO:0000313" key="3">
    <source>
        <dbReference type="EMBL" id="KAG7531048.1"/>
    </source>
</evidence>
<gene>
    <name evidence="3" type="ORF">FFLO_04603</name>
</gene>
<comment type="caution">
    <text evidence="3">The sequence shown here is derived from an EMBL/GenBank/DDBJ whole genome shotgun (WGS) entry which is preliminary data.</text>
</comment>
<organism evidence="3 4">
    <name type="scientific">Filobasidium floriforme</name>
    <dbReference type="NCBI Taxonomy" id="5210"/>
    <lineage>
        <taxon>Eukaryota</taxon>
        <taxon>Fungi</taxon>
        <taxon>Dikarya</taxon>
        <taxon>Basidiomycota</taxon>
        <taxon>Agaricomycotina</taxon>
        <taxon>Tremellomycetes</taxon>
        <taxon>Filobasidiales</taxon>
        <taxon>Filobasidiaceae</taxon>
        <taxon>Filobasidium</taxon>
    </lineage>
</organism>
<feature type="domain" description="Glycosyl transferase CAP10" evidence="2">
    <location>
        <begin position="154"/>
        <end position="414"/>
    </location>
</feature>